<sequence>MDRQQLSVIHRLPDYYHWSPAMPSALTVSEVVHSGRGEDVVIFELLDSQEQQSEQVMLALQKMLAEVDTDSNVIEWRGTACLLVASTDEATVNCCLKNNGVAIAENFPQ</sequence>
<evidence type="ECO:0008006" key="3">
    <source>
        <dbReference type="Google" id="ProtNLM"/>
    </source>
</evidence>
<dbReference type="EMBL" id="JBHSUC010000005">
    <property type="protein sequence ID" value="MFC6361667.1"/>
    <property type="molecule type" value="Genomic_DNA"/>
</dbReference>
<dbReference type="InterPro" id="IPR020489">
    <property type="entry name" value="Uncharacterised_YejG"/>
</dbReference>
<dbReference type="Pfam" id="PF13989">
    <property type="entry name" value="YejG"/>
    <property type="match status" value="1"/>
</dbReference>
<dbReference type="RefSeq" id="WP_212707185.1">
    <property type="nucleotide sequence ID" value="NZ_BAAAFW010000095.1"/>
</dbReference>
<accession>A0ABW1VPC3</accession>
<evidence type="ECO:0000313" key="2">
    <source>
        <dbReference type="Proteomes" id="UP001596215"/>
    </source>
</evidence>
<gene>
    <name evidence="1" type="ORF">ACFP73_06050</name>
</gene>
<evidence type="ECO:0000313" key="1">
    <source>
        <dbReference type="EMBL" id="MFC6361667.1"/>
    </source>
</evidence>
<proteinExistence type="predicted"/>
<dbReference type="Proteomes" id="UP001596215">
    <property type="component" value="Unassembled WGS sequence"/>
</dbReference>
<keyword evidence="2" id="KW-1185">Reference proteome</keyword>
<protein>
    <recommendedName>
        <fullName evidence="3">YejG-like protein</fullName>
    </recommendedName>
</protein>
<name>A0ABW1VPC3_9GAMM</name>
<organism evidence="1 2">
    <name type="scientific">Tatumella punctata</name>
    <dbReference type="NCBI Taxonomy" id="399969"/>
    <lineage>
        <taxon>Bacteria</taxon>
        <taxon>Pseudomonadati</taxon>
        <taxon>Pseudomonadota</taxon>
        <taxon>Gammaproteobacteria</taxon>
        <taxon>Enterobacterales</taxon>
        <taxon>Erwiniaceae</taxon>
        <taxon>Tatumella</taxon>
    </lineage>
</organism>
<reference evidence="2" key="1">
    <citation type="journal article" date="2019" name="Int. J. Syst. Evol. Microbiol.">
        <title>The Global Catalogue of Microorganisms (GCM) 10K type strain sequencing project: providing services to taxonomists for standard genome sequencing and annotation.</title>
        <authorList>
            <consortium name="The Broad Institute Genomics Platform"/>
            <consortium name="The Broad Institute Genome Sequencing Center for Infectious Disease"/>
            <person name="Wu L."/>
            <person name="Ma J."/>
        </authorList>
    </citation>
    <scope>NUCLEOTIDE SEQUENCE [LARGE SCALE GENOMIC DNA]</scope>
    <source>
        <strain evidence="2">CGMCC 4.1530</strain>
    </source>
</reference>
<comment type="caution">
    <text evidence="1">The sequence shown here is derived from an EMBL/GenBank/DDBJ whole genome shotgun (WGS) entry which is preliminary data.</text>
</comment>